<protein>
    <recommendedName>
        <fullName evidence="6">Mitochondrial cardiolipin hydrolase</fullName>
    </recommendedName>
    <alternativeName>
        <fullName evidence="8">Choline phosphatase 6</fullName>
    </alternativeName>
    <alternativeName>
        <fullName evidence="10">Mitochondrial phospholipase</fullName>
    </alternativeName>
    <alternativeName>
        <fullName evidence="9">Phosphatidylcholine-hydrolyzing phospholipase D6</fullName>
    </alternativeName>
    <alternativeName>
        <fullName evidence="7">Phospholipase D6</fullName>
    </alternativeName>
</protein>
<evidence type="ECO:0000256" key="2">
    <source>
        <dbReference type="ARBA" id="ARBA00022963"/>
    </source>
</evidence>
<evidence type="ECO:0000256" key="10">
    <source>
        <dbReference type="ARBA" id="ARBA00043167"/>
    </source>
</evidence>
<evidence type="ECO:0000256" key="1">
    <source>
        <dbReference type="ARBA" id="ARBA00022801"/>
    </source>
</evidence>
<evidence type="ECO:0000256" key="9">
    <source>
        <dbReference type="ARBA" id="ARBA00043135"/>
    </source>
</evidence>
<dbReference type="GO" id="GO:0016891">
    <property type="term" value="F:RNA endonuclease activity producing 5'-phosphomonoesters, hydrolytic mechanism"/>
    <property type="evidence" value="ECO:0007669"/>
    <property type="project" value="TreeGrafter"/>
</dbReference>
<keyword evidence="3" id="KW-0443">Lipid metabolism</keyword>
<feature type="domain" description="PLD phosphodiesterase" evidence="12">
    <location>
        <begin position="143"/>
        <end position="170"/>
    </location>
</feature>
<comment type="catalytic activity">
    <reaction evidence="11">
        <text>a cardiolipin + H2O = a 1,2-diacyl-sn-glycero-3-phospho-(1'-sn-glycerol) + a 1,2-diacyl-sn-glycero-3-phosphate + H(+)</text>
        <dbReference type="Rhea" id="RHEA:44884"/>
        <dbReference type="ChEBI" id="CHEBI:15377"/>
        <dbReference type="ChEBI" id="CHEBI:15378"/>
        <dbReference type="ChEBI" id="CHEBI:58608"/>
        <dbReference type="ChEBI" id="CHEBI:62237"/>
        <dbReference type="ChEBI" id="CHEBI:64716"/>
    </reaction>
    <physiologicalReaction direction="left-to-right" evidence="11">
        <dbReference type="Rhea" id="RHEA:44885"/>
    </physiologicalReaction>
</comment>
<name>A0AAD1SVW2_PELCU</name>
<comment type="similarity">
    <text evidence="5">Belongs to the phospholipase D family. MitoPLD/Zucchini subfamily.</text>
</comment>
<reference evidence="13" key="1">
    <citation type="submission" date="2022-03" db="EMBL/GenBank/DDBJ databases">
        <authorList>
            <person name="Alioto T."/>
            <person name="Alioto T."/>
            <person name="Gomez Garrido J."/>
        </authorList>
    </citation>
    <scope>NUCLEOTIDE SEQUENCE</scope>
</reference>
<dbReference type="InterPro" id="IPR001736">
    <property type="entry name" value="PLipase_D/transphosphatidylase"/>
</dbReference>
<accession>A0AAD1SVW2</accession>
<dbReference type="CDD" id="cd09171">
    <property type="entry name" value="PLDc_vPLD6_like"/>
    <property type="match status" value="1"/>
</dbReference>
<dbReference type="InterPro" id="IPR025202">
    <property type="entry name" value="PLD-like_dom"/>
</dbReference>
<dbReference type="GO" id="GO:0051321">
    <property type="term" value="P:meiotic cell cycle"/>
    <property type="evidence" value="ECO:0007669"/>
    <property type="project" value="UniProtKB-KW"/>
</dbReference>
<evidence type="ECO:0000256" key="6">
    <source>
        <dbReference type="ARBA" id="ARBA00040549"/>
    </source>
</evidence>
<evidence type="ECO:0000256" key="11">
    <source>
        <dbReference type="ARBA" id="ARBA00048101"/>
    </source>
</evidence>
<dbReference type="PANTHER" id="PTHR43856">
    <property type="entry name" value="CARDIOLIPIN HYDROLASE"/>
    <property type="match status" value="1"/>
</dbReference>
<dbReference type="AlphaFoldDB" id="A0AAD1SVW2"/>
<dbReference type="Pfam" id="PF13091">
    <property type="entry name" value="PLDc_2"/>
    <property type="match status" value="1"/>
</dbReference>
<keyword evidence="4" id="KW-0469">Meiosis</keyword>
<dbReference type="InterPro" id="IPR051406">
    <property type="entry name" value="PLD_domain"/>
</dbReference>
<keyword evidence="1 13" id="KW-0378">Hydrolase</keyword>
<organism evidence="13 14">
    <name type="scientific">Pelobates cultripes</name>
    <name type="common">Western spadefoot toad</name>
    <dbReference type="NCBI Taxonomy" id="61616"/>
    <lineage>
        <taxon>Eukaryota</taxon>
        <taxon>Metazoa</taxon>
        <taxon>Chordata</taxon>
        <taxon>Craniata</taxon>
        <taxon>Vertebrata</taxon>
        <taxon>Euteleostomi</taxon>
        <taxon>Amphibia</taxon>
        <taxon>Batrachia</taxon>
        <taxon>Anura</taxon>
        <taxon>Pelobatoidea</taxon>
        <taxon>Pelobatidae</taxon>
        <taxon>Pelobates</taxon>
    </lineage>
</organism>
<evidence type="ECO:0000256" key="4">
    <source>
        <dbReference type="ARBA" id="ARBA00023254"/>
    </source>
</evidence>
<dbReference type="Proteomes" id="UP001295444">
    <property type="component" value="Chromosome 07"/>
</dbReference>
<evidence type="ECO:0000313" key="13">
    <source>
        <dbReference type="EMBL" id="CAH2307752.1"/>
    </source>
</evidence>
<evidence type="ECO:0000256" key="7">
    <source>
        <dbReference type="ARBA" id="ARBA00041680"/>
    </source>
</evidence>
<dbReference type="Gene3D" id="3.30.870.10">
    <property type="entry name" value="Endonuclease Chain A"/>
    <property type="match status" value="1"/>
</dbReference>
<dbReference type="SUPFAM" id="SSF56024">
    <property type="entry name" value="Phospholipase D/nuclease"/>
    <property type="match status" value="1"/>
</dbReference>
<keyword evidence="14" id="KW-1185">Reference proteome</keyword>
<proteinExistence type="inferred from homology"/>
<evidence type="ECO:0000313" key="14">
    <source>
        <dbReference type="Proteomes" id="UP001295444"/>
    </source>
</evidence>
<gene>
    <name evidence="13" type="ORF">PECUL_23A009069</name>
</gene>
<dbReference type="PROSITE" id="PS50035">
    <property type="entry name" value="PLD"/>
    <property type="match status" value="1"/>
</dbReference>
<dbReference type="SMART" id="SM00155">
    <property type="entry name" value="PLDc"/>
    <property type="match status" value="1"/>
</dbReference>
<dbReference type="PANTHER" id="PTHR43856:SF1">
    <property type="entry name" value="MITOCHONDRIAL CARDIOLIPIN HYDROLASE"/>
    <property type="match status" value="1"/>
</dbReference>
<keyword evidence="2" id="KW-0442">Lipid degradation</keyword>
<dbReference type="GO" id="GO:0034587">
    <property type="term" value="P:piRNA processing"/>
    <property type="evidence" value="ECO:0007669"/>
    <property type="project" value="TreeGrafter"/>
</dbReference>
<evidence type="ECO:0000259" key="12">
    <source>
        <dbReference type="PROSITE" id="PS50035"/>
    </source>
</evidence>
<sequence>MAVFAGGVPWRWLGLAGLVLTLSLEAVARYVRGRRRPLCEVLFFPVPVTCPEPALSPGLSCPCPLPHTDSALSRLLRRILAAQRSLELCVFTVSCAPLARAVLQLHLRGVRVRVITDSDYMAASGSQIGALRSAGVIVRHNQTSGFMHHKFVIMDRTVVMTGSLNWTMQAIHTNKENVLISDDQTFVKAYLEEFERLWEEYDPATYDFFPDKDQK</sequence>
<evidence type="ECO:0000256" key="8">
    <source>
        <dbReference type="ARBA" id="ARBA00042226"/>
    </source>
</evidence>
<evidence type="ECO:0000256" key="5">
    <source>
        <dbReference type="ARBA" id="ARBA00038012"/>
    </source>
</evidence>
<dbReference type="GO" id="GO:0016042">
    <property type="term" value="P:lipid catabolic process"/>
    <property type="evidence" value="ECO:0007669"/>
    <property type="project" value="UniProtKB-KW"/>
</dbReference>
<dbReference type="GO" id="GO:0005739">
    <property type="term" value="C:mitochondrion"/>
    <property type="evidence" value="ECO:0007669"/>
    <property type="project" value="TreeGrafter"/>
</dbReference>
<evidence type="ECO:0000256" key="3">
    <source>
        <dbReference type="ARBA" id="ARBA00023098"/>
    </source>
</evidence>
<dbReference type="EMBL" id="OW240918">
    <property type="protein sequence ID" value="CAH2307752.1"/>
    <property type="molecule type" value="Genomic_DNA"/>
</dbReference>